<keyword evidence="2" id="KW-1185">Reference proteome</keyword>
<accession>A0AAD9IQF3</accession>
<evidence type="ECO:0000313" key="2">
    <source>
        <dbReference type="Proteomes" id="UP001208570"/>
    </source>
</evidence>
<gene>
    <name evidence="1" type="ORF">LSH36_2460g00004</name>
</gene>
<name>A0AAD9IQF3_9ANNE</name>
<dbReference type="Gene3D" id="3.90.320.10">
    <property type="match status" value="1"/>
</dbReference>
<evidence type="ECO:0000313" key="1">
    <source>
        <dbReference type="EMBL" id="KAK2138756.1"/>
    </source>
</evidence>
<dbReference type="AlphaFoldDB" id="A0AAD9IQF3"/>
<comment type="caution">
    <text evidence="1">The sequence shown here is derived from an EMBL/GenBank/DDBJ whole genome shotgun (WGS) entry which is preliminary data.</text>
</comment>
<dbReference type="Proteomes" id="UP001208570">
    <property type="component" value="Unassembled WGS sequence"/>
</dbReference>
<dbReference type="InterPro" id="IPR011604">
    <property type="entry name" value="PDDEXK-like_dom_sf"/>
</dbReference>
<dbReference type="EMBL" id="JAODUP010002458">
    <property type="protein sequence ID" value="KAK2138756.1"/>
    <property type="molecule type" value="Genomic_DNA"/>
</dbReference>
<sequence length="186" mass="21451">MEHLMLRSGDSLQRVLDLDPSLADDTPDAEYEDLFRNVIINMNVPEMSVLTMSPPANIYAVVHEHHYLEKDHETYILEHLQVTSISDEQIHTIELETRGQSTNNQWREKRTMRLHSNNFGLIYTAIQTTNFVKLAHSFTQYRHLNTEPIKHGETNEGTAFKEYIANRNVVVRSNGIVVCRNVVSCS</sequence>
<reference evidence="1" key="1">
    <citation type="journal article" date="2023" name="Mol. Biol. Evol.">
        <title>Third-Generation Sequencing Reveals the Adaptive Role of the Epigenome in Three Deep-Sea Polychaetes.</title>
        <authorList>
            <person name="Perez M."/>
            <person name="Aroh O."/>
            <person name="Sun Y."/>
            <person name="Lan Y."/>
            <person name="Juniper S.K."/>
            <person name="Young C.R."/>
            <person name="Angers B."/>
            <person name="Qian P.Y."/>
        </authorList>
    </citation>
    <scope>NUCLEOTIDE SEQUENCE</scope>
    <source>
        <strain evidence="1">P08H-3</strain>
    </source>
</reference>
<proteinExistence type="predicted"/>
<organism evidence="1 2">
    <name type="scientific">Paralvinella palmiformis</name>
    <dbReference type="NCBI Taxonomy" id="53620"/>
    <lineage>
        <taxon>Eukaryota</taxon>
        <taxon>Metazoa</taxon>
        <taxon>Spiralia</taxon>
        <taxon>Lophotrochozoa</taxon>
        <taxon>Annelida</taxon>
        <taxon>Polychaeta</taxon>
        <taxon>Sedentaria</taxon>
        <taxon>Canalipalpata</taxon>
        <taxon>Terebellida</taxon>
        <taxon>Terebelliformia</taxon>
        <taxon>Alvinellidae</taxon>
        <taxon>Paralvinella</taxon>
    </lineage>
</organism>
<protein>
    <submittedName>
        <fullName evidence="1">Uncharacterized protein</fullName>
    </submittedName>
</protein>